<protein>
    <submittedName>
        <fullName evidence="1">Uncharacterized protein</fullName>
    </submittedName>
</protein>
<dbReference type="Proteomes" id="UP001177021">
    <property type="component" value="Unassembled WGS sequence"/>
</dbReference>
<evidence type="ECO:0000313" key="1">
    <source>
        <dbReference type="EMBL" id="CAJ2651780.1"/>
    </source>
</evidence>
<keyword evidence="2" id="KW-1185">Reference proteome</keyword>
<gene>
    <name evidence="1" type="ORF">MILVUS5_LOCUS19365</name>
</gene>
<reference evidence="1" key="1">
    <citation type="submission" date="2023-10" db="EMBL/GenBank/DDBJ databases">
        <authorList>
            <person name="Rodriguez Cubillos JULIANA M."/>
            <person name="De Vega J."/>
        </authorList>
    </citation>
    <scope>NUCLEOTIDE SEQUENCE</scope>
</reference>
<comment type="caution">
    <text evidence="1">The sequence shown here is derived from an EMBL/GenBank/DDBJ whole genome shotgun (WGS) entry which is preliminary data.</text>
</comment>
<sequence length="52" mass="5776">MNNDVSIGIVKNSKRVGEGPKENTRASPPVIRPRAVLSSPGLQRFKTLFHFK</sequence>
<accession>A0ACB0K382</accession>
<proteinExistence type="predicted"/>
<dbReference type="EMBL" id="CASHSV030000179">
    <property type="protein sequence ID" value="CAJ2651780.1"/>
    <property type="molecule type" value="Genomic_DNA"/>
</dbReference>
<evidence type="ECO:0000313" key="2">
    <source>
        <dbReference type="Proteomes" id="UP001177021"/>
    </source>
</evidence>
<name>A0ACB0K382_TRIPR</name>
<organism evidence="1 2">
    <name type="scientific">Trifolium pratense</name>
    <name type="common">Red clover</name>
    <dbReference type="NCBI Taxonomy" id="57577"/>
    <lineage>
        <taxon>Eukaryota</taxon>
        <taxon>Viridiplantae</taxon>
        <taxon>Streptophyta</taxon>
        <taxon>Embryophyta</taxon>
        <taxon>Tracheophyta</taxon>
        <taxon>Spermatophyta</taxon>
        <taxon>Magnoliopsida</taxon>
        <taxon>eudicotyledons</taxon>
        <taxon>Gunneridae</taxon>
        <taxon>Pentapetalae</taxon>
        <taxon>rosids</taxon>
        <taxon>fabids</taxon>
        <taxon>Fabales</taxon>
        <taxon>Fabaceae</taxon>
        <taxon>Papilionoideae</taxon>
        <taxon>50 kb inversion clade</taxon>
        <taxon>NPAAA clade</taxon>
        <taxon>Hologalegina</taxon>
        <taxon>IRL clade</taxon>
        <taxon>Trifolieae</taxon>
        <taxon>Trifolium</taxon>
    </lineage>
</organism>